<comment type="caution">
    <text evidence="1">The sequence shown here is derived from an EMBL/GenBank/DDBJ whole genome shotgun (WGS) entry which is preliminary data.</text>
</comment>
<evidence type="ECO:0000313" key="2">
    <source>
        <dbReference type="Proteomes" id="UP000031668"/>
    </source>
</evidence>
<accession>A0A0C2MKW7</accession>
<evidence type="ECO:0000313" key="1">
    <source>
        <dbReference type="EMBL" id="KII67861.1"/>
    </source>
</evidence>
<keyword evidence="2" id="KW-1185">Reference proteome</keyword>
<reference evidence="1 2" key="1">
    <citation type="journal article" date="2014" name="Genome Biol. Evol.">
        <title>The genome of the myxosporean Thelohanellus kitauei shows adaptations to nutrient acquisition within its fish host.</title>
        <authorList>
            <person name="Yang Y."/>
            <person name="Xiong J."/>
            <person name="Zhou Z."/>
            <person name="Huo F."/>
            <person name="Miao W."/>
            <person name="Ran C."/>
            <person name="Liu Y."/>
            <person name="Zhang J."/>
            <person name="Feng J."/>
            <person name="Wang M."/>
            <person name="Wang M."/>
            <person name="Wang L."/>
            <person name="Yao B."/>
        </authorList>
    </citation>
    <scope>NUCLEOTIDE SEQUENCE [LARGE SCALE GENOMIC DNA]</scope>
    <source>
        <strain evidence="1">Wuqing</strain>
    </source>
</reference>
<protein>
    <submittedName>
        <fullName evidence="1">Uncharacterized protein</fullName>
    </submittedName>
</protein>
<organism evidence="1 2">
    <name type="scientific">Thelohanellus kitauei</name>
    <name type="common">Myxosporean</name>
    <dbReference type="NCBI Taxonomy" id="669202"/>
    <lineage>
        <taxon>Eukaryota</taxon>
        <taxon>Metazoa</taxon>
        <taxon>Cnidaria</taxon>
        <taxon>Myxozoa</taxon>
        <taxon>Myxosporea</taxon>
        <taxon>Bivalvulida</taxon>
        <taxon>Platysporina</taxon>
        <taxon>Myxobolidae</taxon>
        <taxon>Thelohanellus</taxon>
    </lineage>
</organism>
<proteinExistence type="predicted"/>
<gene>
    <name evidence="1" type="ORF">RF11_09096</name>
</gene>
<dbReference type="AlphaFoldDB" id="A0A0C2MKW7"/>
<sequence>MGRFQLFVVELCIEDKVHMITCLYRFDISKTDASRLPKIAIIYFIEYIELHELLTTIRLVIQIKPTTGFERIRLLQHRHNLVEEFNQNIGNLEEILRLGKQPPRRVNCVY</sequence>
<dbReference type="EMBL" id="JWZT01003058">
    <property type="protein sequence ID" value="KII67861.1"/>
    <property type="molecule type" value="Genomic_DNA"/>
</dbReference>
<dbReference type="Proteomes" id="UP000031668">
    <property type="component" value="Unassembled WGS sequence"/>
</dbReference>
<name>A0A0C2MKW7_THEKT</name>